<dbReference type="InterPro" id="IPR000524">
    <property type="entry name" value="Tscrpt_reg_HTH_GntR"/>
</dbReference>
<dbReference type="PROSITE" id="PS50949">
    <property type="entry name" value="HTH_GNTR"/>
    <property type="match status" value="1"/>
</dbReference>
<reference evidence="5 6" key="1">
    <citation type="journal article" date="2019" name="Int. J. Syst. Evol. Microbiol.">
        <title>The Global Catalogue of Microorganisms (GCM) 10K type strain sequencing project: providing services to taxonomists for standard genome sequencing and annotation.</title>
        <authorList>
            <consortium name="The Broad Institute Genomics Platform"/>
            <consortium name="The Broad Institute Genome Sequencing Center for Infectious Disease"/>
            <person name="Wu L."/>
            <person name="Ma J."/>
        </authorList>
    </citation>
    <scope>NUCLEOTIDE SEQUENCE [LARGE SCALE GENOMIC DNA]</scope>
    <source>
        <strain evidence="5 6">JCM 14969</strain>
    </source>
</reference>
<organism evidence="5 6">
    <name type="scientific">Kribbella sancticallisti</name>
    <dbReference type="NCBI Taxonomy" id="460087"/>
    <lineage>
        <taxon>Bacteria</taxon>
        <taxon>Bacillati</taxon>
        <taxon>Actinomycetota</taxon>
        <taxon>Actinomycetes</taxon>
        <taxon>Propionibacteriales</taxon>
        <taxon>Kribbellaceae</taxon>
        <taxon>Kribbella</taxon>
    </lineage>
</organism>
<gene>
    <name evidence="5" type="ORF">GCM10009789_71200</name>
</gene>
<accession>A0ABN2EH23</accession>
<dbReference type="EMBL" id="BAAAOS010000056">
    <property type="protein sequence ID" value="GAA1606652.1"/>
    <property type="molecule type" value="Genomic_DNA"/>
</dbReference>
<sequence>MIREVNLKHERIASILAREIRSGRVGRGTQLPGELELAKRFSVSRNTVRSALAVLSEDGLITTRTGKGSFVLFDGRPLDDRLGWSHALAEQGVDTEVRVLRLEHAQDQDLAERLDLDSPEVIVVERSRAIVGGEAISLERSRIPAVGELADLPARGLVDNSITATLARAGLHVDHGEQRLRGRPLDPEEATLLGRPEGTWFLHTTRTSWTTDNRFAEHVDSLLDPRHFELSLTYNESTR</sequence>
<dbReference type="Gene3D" id="3.40.1410.10">
    <property type="entry name" value="Chorismate lyase-like"/>
    <property type="match status" value="1"/>
</dbReference>
<dbReference type="SMART" id="SM00866">
    <property type="entry name" value="UTRA"/>
    <property type="match status" value="1"/>
</dbReference>
<evidence type="ECO:0000256" key="3">
    <source>
        <dbReference type="ARBA" id="ARBA00023163"/>
    </source>
</evidence>
<protein>
    <submittedName>
        <fullName evidence="5">GntR family transcriptional regulator</fullName>
    </submittedName>
</protein>
<dbReference type="InterPro" id="IPR028978">
    <property type="entry name" value="Chorismate_lyase_/UTRA_dom_sf"/>
</dbReference>
<comment type="caution">
    <text evidence="5">The sequence shown here is derived from an EMBL/GenBank/DDBJ whole genome shotgun (WGS) entry which is preliminary data.</text>
</comment>
<dbReference type="Proteomes" id="UP001500393">
    <property type="component" value="Unassembled WGS sequence"/>
</dbReference>
<dbReference type="PANTHER" id="PTHR44846:SF17">
    <property type="entry name" value="GNTR-FAMILY TRANSCRIPTIONAL REGULATOR"/>
    <property type="match status" value="1"/>
</dbReference>
<dbReference type="PANTHER" id="PTHR44846">
    <property type="entry name" value="MANNOSYL-D-GLYCERATE TRANSPORT/METABOLISM SYSTEM REPRESSOR MNGR-RELATED"/>
    <property type="match status" value="1"/>
</dbReference>
<keyword evidence="6" id="KW-1185">Reference proteome</keyword>
<dbReference type="InterPro" id="IPR011663">
    <property type="entry name" value="UTRA"/>
</dbReference>
<dbReference type="SUPFAM" id="SSF46785">
    <property type="entry name" value="Winged helix' DNA-binding domain"/>
    <property type="match status" value="1"/>
</dbReference>
<dbReference type="InterPro" id="IPR036388">
    <property type="entry name" value="WH-like_DNA-bd_sf"/>
</dbReference>
<feature type="domain" description="HTH gntR-type" evidence="4">
    <location>
        <begin position="6"/>
        <end position="74"/>
    </location>
</feature>
<name>A0ABN2EH23_9ACTN</name>
<dbReference type="Pfam" id="PF00392">
    <property type="entry name" value="GntR"/>
    <property type="match status" value="1"/>
</dbReference>
<dbReference type="Gene3D" id="1.10.10.10">
    <property type="entry name" value="Winged helix-like DNA-binding domain superfamily/Winged helix DNA-binding domain"/>
    <property type="match status" value="1"/>
</dbReference>
<evidence type="ECO:0000313" key="6">
    <source>
        <dbReference type="Proteomes" id="UP001500393"/>
    </source>
</evidence>
<keyword evidence="2" id="KW-0238">DNA-binding</keyword>
<proteinExistence type="predicted"/>
<dbReference type="SMART" id="SM00345">
    <property type="entry name" value="HTH_GNTR"/>
    <property type="match status" value="1"/>
</dbReference>
<evidence type="ECO:0000259" key="4">
    <source>
        <dbReference type="PROSITE" id="PS50949"/>
    </source>
</evidence>
<dbReference type="PRINTS" id="PR00035">
    <property type="entry name" value="HTHGNTR"/>
</dbReference>
<evidence type="ECO:0000313" key="5">
    <source>
        <dbReference type="EMBL" id="GAA1606652.1"/>
    </source>
</evidence>
<dbReference type="RefSeq" id="WP_344221124.1">
    <property type="nucleotide sequence ID" value="NZ_BAAAOS010000056.1"/>
</dbReference>
<dbReference type="InterPro" id="IPR036390">
    <property type="entry name" value="WH_DNA-bd_sf"/>
</dbReference>
<evidence type="ECO:0000256" key="2">
    <source>
        <dbReference type="ARBA" id="ARBA00023125"/>
    </source>
</evidence>
<keyword evidence="1" id="KW-0805">Transcription regulation</keyword>
<evidence type="ECO:0000256" key="1">
    <source>
        <dbReference type="ARBA" id="ARBA00023015"/>
    </source>
</evidence>
<dbReference type="InterPro" id="IPR050679">
    <property type="entry name" value="Bact_HTH_transcr_reg"/>
</dbReference>
<dbReference type="Pfam" id="PF07702">
    <property type="entry name" value="UTRA"/>
    <property type="match status" value="1"/>
</dbReference>
<dbReference type="CDD" id="cd07377">
    <property type="entry name" value="WHTH_GntR"/>
    <property type="match status" value="1"/>
</dbReference>
<keyword evidence="3" id="KW-0804">Transcription</keyword>
<dbReference type="SUPFAM" id="SSF64288">
    <property type="entry name" value="Chorismate lyase-like"/>
    <property type="match status" value="1"/>
</dbReference>